<sequence length="993" mass="113274">MFVRNLVDMTMANFGRIDSLVLNAGRLDPIGHISNLDNDEVKNLFDINFFSAIELVKQALPHLKDTANKSNRSSSCIFVSSGASTKPYDGWMAYGASKAALNHLCLDLSVEEAPLIRSIAVAPGVVDTSMQVYIRDAGREKMKPEALKRFTDMHKNGELLPPEVPGNVYAELALNGIPDNLNGKFTDLDIDMNNYPTNLAKDCLVQEPKRKYDTYAMTMGMGDLKTGNSSSLPIPSAPLKISNFNIQKDLTKRISSLSIIQTINKGLKGRQIEQEQGEQRDQREQREQRETNLVNVPNSSTAFKYAHNTLDLLASTPSIPIADHKESNDLDSHILENRLSRVLNQNNYDSTLRQSLSMIEKRLNREENTSEAEADNYQYITSPGTQGLISRRKLRDNIEEDILKQHYLTLRGFQPIAEKLEYLRNDLADMNSCYGDLNQQLRSIIDSSQGVRHNMAEETKQRDVISIKKNLLSSFKANFTLNQYEEHYLMNEGIDEEYFNLLSKVSRIHSNCDILLSMNNDKLGVSIMTQMARIIDIATDRMASYLKKNLNSTYQEDTVNRDSRTISSLQRALIYIRKNSMEKFNGVVADLVENRSRLLSEEFDNQLKGYSEAAQTQEDSRENFQRTSKKTSRKTLFMSPYDTKRFASDMLAYVHSVIVNELEMAESLFNFDQAEVENKDLLLVIKSVGNKVIDSLSLPLRASLEGILRQEAKPGVVIELYQLLDLYHMMYSKLIDVSKSELLNTLVHLKIEAKDRLFNMIHVRLKDLKVESGAEEIDDDFLGLPDWLIDFYSNFLVIFEGDDGDMLLGMDKDQRNKVESLIVDEPLKILEEQVKKLKLSRRSKLIFEINCIDFLYSKIEVISRLSKKTEEISEKLQVLVKELSDNLFDDLLKHSGLFDIYNLVNMIFALEDDFFDVSLYQPITENKLFNLLTFQDANTKLGDFLATYITSNDLNNLISPTILSQVSVDPSLKFVKFYNKLTQIVADDVVRSR</sequence>
<dbReference type="RefSeq" id="XP_038778532.1">
    <property type="nucleotide sequence ID" value="XM_038922604.1"/>
</dbReference>
<evidence type="ECO:0000256" key="9">
    <source>
        <dbReference type="ARBA" id="ARBA00031348"/>
    </source>
</evidence>
<dbReference type="AlphaFoldDB" id="A0A875RUU6"/>
<keyword evidence="7 11" id="KW-0333">Golgi apparatus</keyword>
<dbReference type="GO" id="GO:0017119">
    <property type="term" value="C:Golgi transport complex"/>
    <property type="evidence" value="ECO:0007669"/>
    <property type="project" value="UniProtKB-UniRule"/>
</dbReference>
<dbReference type="PANTHER" id="PTHR21506">
    <property type="entry name" value="COMPONENT OF OLIGOMERIC GOLGI COMPLEX 6"/>
    <property type="match status" value="1"/>
</dbReference>
<dbReference type="EMBL" id="CP064813">
    <property type="protein sequence ID" value="QPG74967.1"/>
    <property type="molecule type" value="Genomic_DNA"/>
</dbReference>
<evidence type="ECO:0000256" key="4">
    <source>
        <dbReference type="ARBA" id="ARBA00022448"/>
    </source>
</evidence>
<dbReference type="InterPro" id="IPR048368">
    <property type="entry name" value="COG6_N"/>
</dbReference>
<dbReference type="InterPro" id="IPR048369">
    <property type="entry name" value="COG6_C"/>
</dbReference>
<evidence type="ECO:0000256" key="7">
    <source>
        <dbReference type="ARBA" id="ARBA00023034"/>
    </source>
</evidence>
<dbReference type="GO" id="GO:0006891">
    <property type="term" value="P:intra-Golgi vesicle-mediated transport"/>
    <property type="evidence" value="ECO:0007669"/>
    <property type="project" value="UniProtKB-UniRule"/>
</dbReference>
<evidence type="ECO:0000256" key="3">
    <source>
        <dbReference type="ARBA" id="ARBA00020973"/>
    </source>
</evidence>
<dbReference type="InterPro" id="IPR010490">
    <property type="entry name" value="COG6"/>
</dbReference>
<feature type="compositionally biased region" description="Basic and acidic residues" evidence="12">
    <location>
        <begin position="270"/>
        <end position="290"/>
    </location>
</feature>
<dbReference type="InterPro" id="IPR002347">
    <property type="entry name" value="SDR_fam"/>
</dbReference>
<keyword evidence="4 11" id="KW-0813">Transport</keyword>
<dbReference type="PRINTS" id="PR00081">
    <property type="entry name" value="GDHRDH"/>
</dbReference>
<feature type="domain" description="Conserved oligomeric complex COG6 N-terminal" evidence="13">
    <location>
        <begin position="389"/>
        <end position="491"/>
    </location>
</feature>
<keyword evidence="8 11" id="KW-0472">Membrane</keyword>
<reference evidence="15" key="1">
    <citation type="submission" date="2020-10" db="EMBL/GenBank/DDBJ databases">
        <authorList>
            <person name="Roach M.J.R."/>
        </authorList>
    </citation>
    <scope>NUCLEOTIDE SEQUENCE</scope>
    <source>
        <strain evidence="15">CBS 1945</strain>
    </source>
</reference>
<keyword evidence="5" id="KW-0521">NADP</keyword>
<dbReference type="SMART" id="SM01087">
    <property type="entry name" value="COG6"/>
    <property type="match status" value="1"/>
</dbReference>
<comment type="function">
    <text evidence="10">Acts as a component of the peripheral membrane COG complex that is involved in intra-Golgi protein trafficking. COG is located at the cis-Golgi, and regulates tethering of retrograde intra-Golgi vesicles and possibly a number of other membrane trafficking events.</text>
</comment>
<evidence type="ECO:0000256" key="10">
    <source>
        <dbReference type="ARBA" id="ARBA00043873"/>
    </source>
</evidence>
<dbReference type="GO" id="GO:0000139">
    <property type="term" value="C:Golgi membrane"/>
    <property type="evidence" value="ECO:0007669"/>
    <property type="project" value="UniProtKB-SubCell"/>
</dbReference>
<evidence type="ECO:0000256" key="1">
    <source>
        <dbReference type="ARBA" id="ARBA00004395"/>
    </source>
</evidence>
<keyword evidence="16" id="KW-1185">Reference proteome</keyword>
<evidence type="ECO:0000256" key="2">
    <source>
        <dbReference type="ARBA" id="ARBA00011023"/>
    </source>
</evidence>
<dbReference type="Pfam" id="PF06419">
    <property type="entry name" value="COG6_N"/>
    <property type="match status" value="1"/>
</dbReference>
<dbReference type="Pfam" id="PF20653">
    <property type="entry name" value="COG6_C"/>
    <property type="match status" value="1"/>
</dbReference>
<comment type="similarity">
    <text evidence="2 11">Belongs to the COG6 family.</text>
</comment>
<dbReference type="Gene3D" id="3.40.50.720">
    <property type="entry name" value="NAD(P)-binding Rossmann-like Domain"/>
    <property type="match status" value="1"/>
</dbReference>
<evidence type="ECO:0000256" key="5">
    <source>
        <dbReference type="ARBA" id="ARBA00022857"/>
    </source>
</evidence>
<gene>
    <name evidence="15" type="ORF">FOA43_002306</name>
</gene>
<dbReference type="PANTHER" id="PTHR21506:SF0">
    <property type="entry name" value="CONSERVED OLIGOMERIC GOLGI COMPLEX SUBUNIT 6"/>
    <property type="match status" value="1"/>
</dbReference>
<evidence type="ECO:0000256" key="12">
    <source>
        <dbReference type="SAM" id="MobiDB-lite"/>
    </source>
</evidence>
<evidence type="ECO:0000259" key="13">
    <source>
        <dbReference type="Pfam" id="PF06419"/>
    </source>
</evidence>
<evidence type="ECO:0000256" key="11">
    <source>
        <dbReference type="RuleBase" id="RU365075"/>
    </source>
</evidence>
<dbReference type="InterPro" id="IPR036291">
    <property type="entry name" value="NAD(P)-bd_dom_sf"/>
</dbReference>
<organism evidence="15 16">
    <name type="scientific">Eeniella nana</name>
    <name type="common">Yeast</name>
    <name type="synonym">Brettanomyces nanus</name>
    <dbReference type="NCBI Taxonomy" id="13502"/>
    <lineage>
        <taxon>Eukaryota</taxon>
        <taxon>Fungi</taxon>
        <taxon>Dikarya</taxon>
        <taxon>Ascomycota</taxon>
        <taxon>Saccharomycotina</taxon>
        <taxon>Pichiomycetes</taxon>
        <taxon>Pichiales</taxon>
        <taxon>Pichiaceae</taxon>
        <taxon>Brettanomyces</taxon>
    </lineage>
</organism>
<keyword evidence="6 11" id="KW-0653">Protein transport</keyword>
<dbReference type="OrthoDB" id="272987at2759"/>
<dbReference type="KEGG" id="bnn:FOA43_002306"/>
<proteinExistence type="inferred from homology"/>
<feature type="domain" description="Conserved Oligomeric Golgi complex subunit 6 C-terminal" evidence="14">
    <location>
        <begin position="522"/>
        <end position="987"/>
    </location>
</feature>
<evidence type="ECO:0000259" key="14">
    <source>
        <dbReference type="Pfam" id="PF20653"/>
    </source>
</evidence>
<feature type="region of interest" description="Disordered" evidence="12">
    <location>
        <begin position="268"/>
        <end position="292"/>
    </location>
</feature>
<dbReference type="GO" id="GO:0015031">
    <property type="term" value="P:protein transport"/>
    <property type="evidence" value="ECO:0007669"/>
    <property type="project" value="UniProtKB-KW"/>
</dbReference>
<evidence type="ECO:0000313" key="16">
    <source>
        <dbReference type="Proteomes" id="UP000662931"/>
    </source>
</evidence>
<evidence type="ECO:0000313" key="15">
    <source>
        <dbReference type="EMBL" id="QPG74967.1"/>
    </source>
</evidence>
<accession>A0A875RUU6</accession>
<dbReference type="InterPro" id="IPR020904">
    <property type="entry name" value="Sc_DH/Rdtase_CS"/>
</dbReference>
<dbReference type="GeneID" id="62195707"/>
<dbReference type="SUPFAM" id="SSF51735">
    <property type="entry name" value="NAD(P)-binding Rossmann-fold domains"/>
    <property type="match status" value="1"/>
</dbReference>
<comment type="function">
    <text evidence="11">Acts as component of the peripheral membrane COG complex that is involved in intra-Golgi protein trafficking. COG is located at the cis-Golgi, and regulates tethering of retrograde intra-Golgi vesicles and possibly a number of other membrane trafficking events.</text>
</comment>
<dbReference type="PROSITE" id="PS00061">
    <property type="entry name" value="ADH_SHORT"/>
    <property type="match status" value="1"/>
</dbReference>
<evidence type="ECO:0000256" key="8">
    <source>
        <dbReference type="ARBA" id="ARBA00023136"/>
    </source>
</evidence>
<evidence type="ECO:0000256" key="6">
    <source>
        <dbReference type="ARBA" id="ARBA00022927"/>
    </source>
</evidence>
<dbReference type="Pfam" id="PF00106">
    <property type="entry name" value="adh_short"/>
    <property type="match status" value="1"/>
</dbReference>
<name>A0A875RUU6_EENNA</name>
<comment type="subcellular location">
    <subcellularLocation>
        <location evidence="1 11">Golgi apparatus membrane</location>
        <topology evidence="1 11">Peripheral membrane protein</topology>
    </subcellularLocation>
</comment>
<dbReference type="Proteomes" id="UP000662931">
    <property type="component" value="Chromosome 2"/>
</dbReference>
<protein>
    <recommendedName>
        <fullName evidence="3 11">Conserved oligomeric Golgi complex subunit 6</fullName>
        <shortName evidence="11">COG complex subunit 6</shortName>
    </recommendedName>
    <alternativeName>
        <fullName evidence="9 11">Component of oligomeric Golgi complex 6</fullName>
    </alternativeName>
</protein>
<comment type="subunit">
    <text evidence="11">Component of the conserved oligomeric Golgi complex.</text>
</comment>